<evidence type="ECO:0000313" key="5">
    <source>
        <dbReference type="EMBL" id="NSJ47736.1"/>
    </source>
</evidence>
<evidence type="ECO:0000259" key="3">
    <source>
        <dbReference type="PROSITE" id="PS50977"/>
    </source>
</evidence>
<dbReference type="AlphaFoldDB" id="A0AAW5BMY9"/>
<dbReference type="GO" id="GO:0003677">
    <property type="term" value="F:DNA binding"/>
    <property type="evidence" value="ECO:0007669"/>
    <property type="project" value="UniProtKB-UniRule"/>
</dbReference>
<protein>
    <submittedName>
        <fullName evidence="4">TetR/AcrR family transcriptional regulator</fullName>
    </submittedName>
</protein>
<dbReference type="PROSITE" id="PS01081">
    <property type="entry name" value="HTH_TETR_1"/>
    <property type="match status" value="1"/>
</dbReference>
<feature type="DNA-binding region" description="H-T-H motif" evidence="2">
    <location>
        <begin position="31"/>
        <end position="50"/>
    </location>
</feature>
<dbReference type="InterPro" id="IPR001647">
    <property type="entry name" value="HTH_TetR"/>
</dbReference>
<dbReference type="InterPro" id="IPR050624">
    <property type="entry name" value="HTH-type_Tx_Regulator"/>
</dbReference>
<dbReference type="InterPro" id="IPR023772">
    <property type="entry name" value="DNA-bd_HTH_TetR-type_CS"/>
</dbReference>
<reference evidence="5 6" key="1">
    <citation type="journal article" date="2020" name="Cell Host Microbe">
        <title>Functional and Genomic Variation between Human-Derived Isolates of Lachnospiraceae Reveals Inter- and Intra-Species Diversity.</title>
        <authorList>
            <person name="Sorbara M.T."/>
            <person name="Littmann E.R."/>
            <person name="Fontana E."/>
            <person name="Moody T.U."/>
            <person name="Kohout C.E."/>
            <person name="Gjonbalaj M."/>
            <person name="Eaton V."/>
            <person name="Seok R."/>
            <person name="Leiner I.M."/>
            <person name="Pamer E.G."/>
        </authorList>
    </citation>
    <scope>NUCLEOTIDE SEQUENCE [LARGE SCALE GENOMIC DNA]</scope>
    <source>
        <strain evidence="5 6">MSK.1.17</strain>
    </source>
</reference>
<feature type="domain" description="HTH tetR-type" evidence="3">
    <location>
        <begin position="8"/>
        <end position="68"/>
    </location>
</feature>
<keyword evidence="6" id="KW-1185">Reference proteome</keyword>
<evidence type="ECO:0000256" key="1">
    <source>
        <dbReference type="ARBA" id="ARBA00023125"/>
    </source>
</evidence>
<dbReference type="EMBL" id="JAAITT010000003">
    <property type="protein sequence ID" value="NSJ47736.1"/>
    <property type="molecule type" value="Genomic_DNA"/>
</dbReference>
<evidence type="ECO:0000313" key="7">
    <source>
        <dbReference type="Proteomes" id="UP001299608"/>
    </source>
</evidence>
<name>A0AAW5BMY9_9FIRM</name>
<reference evidence="5" key="2">
    <citation type="submission" date="2020-02" db="EMBL/GenBank/DDBJ databases">
        <authorList>
            <person name="Littmann E."/>
            <person name="Sorbara M."/>
        </authorList>
    </citation>
    <scope>NUCLEOTIDE SEQUENCE</scope>
    <source>
        <strain evidence="5">MSK.1.17</strain>
    </source>
</reference>
<dbReference type="Pfam" id="PF00440">
    <property type="entry name" value="TetR_N"/>
    <property type="match status" value="1"/>
</dbReference>
<dbReference type="Gene3D" id="1.10.357.10">
    <property type="entry name" value="Tetracycline Repressor, domain 2"/>
    <property type="match status" value="1"/>
</dbReference>
<comment type="caution">
    <text evidence="4">The sequence shown here is derived from an EMBL/GenBank/DDBJ whole genome shotgun (WGS) entry which is preliminary data.</text>
</comment>
<dbReference type="PANTHER" id="PTHR43479">
    <property type="entry name" value="ACREF/ENVCD OPERON REPRESSOR-RELATED"/>
    <property type="match status" value="1"/>
</dbReference>
<dbReference type="InterPro" id="IPR009057">
    <property type="entry name" value="Homeodomain-like_sf"/>
</dbReference>
<proteinExistence type="predicted"/>
<evidence type="ECO:0000313" key="4">
    <source>
        <dbReference type="EMBL" id="MCG4745610.1"/>
    </source>
</evidence>
<dbReference type="Pfam" id="PF21303">
    <property type="entry name" value="TetR_C_39"/>
    <property type="match status" value="1"/>
</dbReference>
<keyword evidence="1 2" id="KW-0238">DNA-binding</keyword>
<dbReference type="Proteomes" id="UP000669239">
    <property type="component" value="Unassembled WGS sequence"/>
</dbReference>
<dbReference type="PANTHER" id="PTHR43479:SF11">
    <property type="entry name" value="ACREF_ENVCD OPERON REPRESSOR-RELATED"/>
    <property type="match status" value="1"/>
</dbReference>
<reference evidence="4" key="3">
    <citation type="submission" date="2022-01" db="EMBL/GenBank/DDBJ databases">
        <title>Collection of gut derived symbiotic bacterial strains cultured from healthy donors.</title>
        <authorList>
            <person name="Lin H."/>
            <person name="Kohout C."/>
            <person name="Waligurski E."/>
            <person name="Pamer E.G."/>
        </authorList>
    </citation>
    <scope>NUCLEOTIDE SEQUENCE</scope>
    <source>
        <strain evidence="4">DFI.6.55</strain>
    </source>
</reference>
<dbReference type="PROSITE" id="PS50977">
    <property type="entry name" value="HTH_TETR_2"/>
    <property type="match status" value="1"/>
</dbReference>
<dbReference type="Proteomes" id="UP001299608">
    <property type="component" value="Unassembled WGS sequence"/>
</dbReference>
<evidence type="ECO:0000313" key="6">
    <source>
        <dbReference type="Proteomes" id="UP000669239"/>
    </source>
</evidence>
<dbReference type="EMBL" id="JAKNGE010000009">
    <property type="protein sequence ID" value="MCG4745610.1"/>
    <property type="molecule type" value="Genomic_DNA"/>
</dbReference>
<sequence>MRIVKEADVRKNEILDAAGILFSEKGYDNTSVTDIMNAVGIAKGTLYHHFKSKEDIMDALIKRQTDAIFLGAKKIAEDKSIPVKERIIRTILALHVDRSQTQGQKMMEQLHKPQNTQMHEKTKKIVFMGVPPILADMVAEGVQQGIFETSHPLECMEMALCYLDVMLDDNVLGLTQAQRQEKIQAFIYHLERLLGVGEGELAAFEQAFTGRQGE</sequence>
<dbReference type="RefSeq" id="WP_165640733.1">
    <property type="nucleotide sequence ID" value="NZ_JAAITT010000003.1"/>
</dbReference>
<dbReference type="PRINTS" id="PR00455">
    <property type="entry name" value="HTHTETR"/>
</dbReference>
<accession>A0AAW5BMY9</accession>
<evidence type="ECO:0000256" key="2">
    <source>
        <dbReference type="PROSITE-ProRule" id="PRU00335"/>
    </source>
</evidence>
<organism evidence="4 7">
    <name type="scientific">Enterocloster aldenensis</name>
    <dbReference type="NCBI Taxonomy" id="358742"/>
    <lineage>
        <taxon>Bacteria</taxon>
        <taxon>Bacillati</taxon>
        <taxon>Bacillota</taxon>
        <taxon>Clostridia</taxon>
        <taxon>Lachnospirales</taxon>
        <taxon>Lachnospiraceae</taxon>
        <taxon>Enterocloster</taxon>
    </lineage>
</organism>
<gene>
    <name evidence="5" type="ORF">G5B36_03355</name>
    <name evidence="4" type="ORF">L0N08_09340</name>
</gene>
<dbReference type="InterPro" id="IPR049149">
    <property type="entry name" value="TetR/AcrR_C"/>
</dbReference>
<dbReference type="SUPFAM" id="SSF46689">
    <property type="entry name" value="Homeodomain-like"/>
    <property type="match status" value="1"/>
</dbReference>